<evidence type="ECO:0000256" key="3">
    <source>
        <dbReference type="ARBA" id="ARBA00022801"/>
    </source>
</evidence>
<protein>
    <recommendedName>
        <fullName evidence="8">PNPLA domain-containing protein</fullName>
    </recommendedName>
</protein>
<evidence type="ECO:0000256" key="1">
    <source>
        <dbReference type="ARBA" id="ARBA00022723"/>
    </source>
</evidence>
<dbReference type="GO" id="GO:0008270">
    <property type="term" value="F:zinc ion binding"/>
    <property type="evidence" value="ECO:0007669"/>
    <property type="project" value="UniProtKB-KW"/>
</dbReference>
<feature type="short sequence motif" description="GXSXG" evidence="7">
    <location>
        <begin position="411"/>
        <end position="415"/>
    </location>
</feature>
<dbReference type="PROSITE" id="PS00518">
    <property type="entry name" value="ZF_RING_1"/>
    <property type="match status" value="1"/>
</dbReference>
<dbReference type="GO" id="GO:0047499">
    <property type="term" value="F:calcium-independent phospholipase A2 activity"/>
    <property type="evidence" value="ECO:0007669"/>
    <property type="project" value="TreeGrafter"/>
</dbReference>
<sequence length="826" mass="92576">MSPEKNQLAQTTLREKMRFSLHNEVSAEKFLQKVCHTFSDVICICGDTLDDAAKEVAAWVENCVIHESISTLCPFLVIIAKENVEDQDILASLESKYAGYLSSPGWKEHSESYKVECLYRCFNNIVVEEQNAENLADPELSKLPLRYLEMSLQNRRARRHLWNLKTLITLVEKGSHLFALDPFAKLNFVQWLREDIWPGVAIRSSCILSEWIAMRSNLHADPKAFLDFIVPAIAKEDFMPDELFSELYQTLCQDALIKVSSRFGLVAGMSSITFLVSIKKCMQSLADSPEQHLSIQNGWRSVTAQRFCQACPWDGAFHMLPCGHGLCEWCAWRSSQRHRLGTMCQWHECPVCGVSLAFQKRLRPPHAGYRVGLYDGGGVLGIVELIILKEIVKTVRHLGLEHERVFDLEVGTSTGNPTHDFCNLTHADRAAGSIIVAAHGLKRMSLSECIQEFVTTAQAIFPPLSTLTSFFNGLKSLFTDSKHSSAPLITQLSRIFESTPLNGAAVPTCTETTRVAITATTMQNETVLFRSYPCRNQGEHGSTLQIDRVNLAWKAVAASCAAPYFFKPFDGYLDGGLGANNPVDAARAEVAYLAPMGQMPDYVVSLGAGSFSGGDAIGHCVPGYLRHMYGCFRHQIDPEAIWSKATRDFCQALKERFIRINPNFLRKEVALDDATVIPEVKNMTEEQLREDPMLVTKMRSLQTLLISCSFCLTLASGLSYDQVTGVFTVRCGVILRWQDDNVIRERFLKYLKGSFFLVNGVRYKFQLPFFFDVKVMSKDESLHVMLETNDGRCGSISGLPLRISEILAVHASKSSTAKRPYPFEDL</sequence>
<dbReference type="Proteomes" id="UP000034164">
    <property type="component" value="Unassembled WGS sequence"/>
</dbReference>
<dbReference type="Gene3D" id="3.40.1090.10">
    <property type="entry name" value="Cytosolic phospholipase A2 catalytic domain"/>
    <property type="match status" value="1"/>
</dbReference>
<dbReference type="GO" id="GO:0046486">
    <property type="term" value="P:glycerolipid metabolic process"/>
    <property type="evidence" value="ECO:0007669"/>
    <property type="project" value="UniProtKB-ARBA"/>
</dbReference>
<evidence type="ECO:0000256" key="2">
    <source>
        <dbReference type="ARBA" id="ARBA00022771"/>
    </source>
</evidence>
<gene>
    <name evidence="9" type="ORF">EMCG_00242</name>
</gene>
<name>A0A0G2I0Q6_9EURO</name>
<evidence type="ECO:0000259" key="8">
    <source>
        <dbReference type="PROSITE" id="PS51635"/>
    </source>
</evidence>
<feature type="active site" description="Nucleophile" evidence="7">
    <location>
        <position position="413"/>
    </location>
</feature>
<evidence type="ECO:0000313" key="9">
    <source>
        <dbReference type="EMBL" id="KKZ63933.1"/>
    </source>
</evidence>
<dbReference type="PROSITE" id="PS51635">
    <property type="entry name" value="PNPLA"/>
    <property type="match status" value="1"/>
</dbReference>
<dbReference type="EMBL" id="LCZI01000892">
    <property type="protein sequence ID" value="KKZ63933.1"/>
    <property type="molecule type" value="Genomic_DNA"/>
</dbReference>
<keyword evidence="3 7" id="KW-0378">Hydrolase</keyword>
<dbReference type="PANTHER" id="PTHR24185:SF1">
    <property type="entry name" value="CALCIUM-INDEPENDENT PHOSPHOLIPASE A2-GAMMA"/>
    <property type="match status" value="1"/>
</dbReference>
<dbReference type="InterPro" id="IPR016035">
    <property type="entry name" value="Acyl_Trfase/lysoPLipase"/>
</dbReference>
<keyword evidence="2" id="KW-0863">Zinc-finger</keyword>
<feature type="short sequence motif" description="DGA/G" evidence="7">
    <location>
        <begin position="574"/>
        <end position="576"/>
    </location>
</feature>
<keyword evidence="6 7" id="KW-0443">Lipid metabolism</keyword>
<dbReference type="VEuPathDB" id="FungiDB:EMCG_00242"/>
<evidence type="ECO:0000313" key="10">
    <source>
        <dbReference type="Proteomes" id="UP000034164"/>
    </source>
</evidence>
<evidence type="ECO:0000256" key="5">
    <source>
        <dbReference type="ARBA" id="ARBA00022963"/>
    </source>
</evidence>
<feature type="short sequence motif" description="GXGXXG" evidence="7">
    <location>
        <begin position="376"/>
        <end position="381"/>
    </location>
</feature>
<reference evidence="10" key="1">
    <citation type="journal article" date="2015" name="PLoS Genet.">
        <title>The dynamic genome and transcriptome of the human fungal pathogen Blastomyces and close relative Emmonsia.</title>
        <authorList>
            <person name="Munoz J.F."/>
            <person name="Gauthier G.M."/>
            <person name="Desjardins C.A."/>
            <person name="Gallo J.E."/>
            <person name="Holder J."/>
            <person name="Sullivan T.D."/>
            <person name="Marty A.J."/>
            <person name="Carmen J.C."/>
            <person name="Chen Z."/>
            <person name="Ding L."/>
            <person name="Gujja S."/>
            <person name="Magrini V."/>
            <person name="Misas E."/>
            <person name="Mitreva M."/>
            <person name="Priest M."/>
            <person name="Saif S."/>
            <person name="Whiston E.A."/>
            <person name="Young S."/>
            <person name="Zeng Q."/>
            <person name="Goldman W.E."/>
            <person name="Mardis E.R."/>
            <person name="Taylor J.W."/>
            <person name="McEwen J.G."/>
            <person name="Clay O.K."/>
            <person name="Klein B.S."/>
            <person name="Cuomo C.A."/>
        </authorList>
    </citation>
    <scope>NUCLEOTIDE SEQUENCE [LARGE SCALE GENOMIC DNA]</scope>
    <source>
        <strain evidence="10">UAMH 3008</strain>
    </source>
</reference>
<dbReference type="GO" id="GO:0016042">
    <property type="term" value="P:lipid catabolic process"/>
    <property type="evidence" value="ECO:0007669"/>
    <property type="project" value="UniProtKB-UniRule"/>
</dbReference>
<dbReference type="AlphaFoldDB" id="A0A0G2I0Q6"/>
<dbReference type="InterPro" id="IPR017907">
    <property type="entry name" value="Znf_RING_CS"/>
</dbReference>
<dbReference type="SUPFAM" id="SSF52151">
    <property type="entry name" value="FabD/lysophospholipase-like"/>
    <property type="match status" value="1"/>
</dbReference>
<feature type="active site" description="Proton acceptor" evidence="7">
    <location>
        <position position="574"/>
    </location>
</feature>
<dbReference type="InterPro" id="IPR002641">
    <property type="entry name" value="PNPLA_dom"/>
</dbReference>
<evidence type="ECO:0000256" key="6">
    <source>
        <dbReference type="ARBA" id="ARBA00023098"/>
    </source>
</evidence>
<keyword evidence="5 7" id="KW-0442">Lipid degradation</keyword>
<keyword evidence="1" id="KW-0479">Metal-binding</keyword>
<dbReference type="PANTHER" id="PTHR24185">
    <property type="entry name" value="CALCIUM-INDEPENDENT PHOSPHOLIPASE A2-GAMMA"/>
    <property type="match status" value="1"/>
</dbReference>
<keyword evidence="4" id="KW-0862">Zinc</keyword>
<accession>A0A0G2I0Q6</accession>
<organism evidence="9 10">
    <name type="scientific">[Emmonsia] crescens</name>
    <dbReference type="NCBI Taxonomy" id="73230"/>
    <lineage>
        <taxon>Eukaryota</taxon>
        <taxon>Fungi</taxon>
        <taxon>Dikarya</taxon>
        <taxon>Ascomycota</taxon>
        <taxon>Pezizomycotina</taxon>
        <taxon>Eurotiomycetes</taxon>
        <taxon>Eurotiomycetidae</taxon>
        <taxon>Onygenales</taxon>
        <taxon>Ajellomycetaceae</taxon>
        <taxon>Emergomyces</taxon>
    </lineage>
</organism>
<dbReference type="OrthoDB" id="194358at2759"/>
<dbReference type="GO" id="GO:0019369">
    <property type="term" value="P:arachidonate metabolic process"/>
    <property type="evidence" value="ECO:0007669"/>
    <property type="project" value="TreeGrafter"/>
</dbReference>
<comment type="caution">
    <text evidence="9">The sequence shown here is derived from an EMBL/GenBank/DDBJ whole genome shotgun (WGS) entry which is preliminary data.</text>
</comment>
<feature type="domain" description="PNPLA" evidence="8">
    <location>
        <begin position="372"/>
        <end position="587"/>
    </location>
</feature>
<dbReference type="Pfam" id="PF01734">
    <property type="entry name" value="Patatin"/>
    <property type="match status" value="1"/>
</dbReference>
<evidence type="ECO:0000256" key="4">
    <source>
        <dbReference type="ARBA" id="ARBA00022833"/>
    </source>
</evidence>
<dbReference type="GO" id="GO:0016020">
    <property type="term" value="C:membrane"/>
    <property type="evidence" value="ECO:0007669"/>
    <property type="project" value="TreeGrafter"/>
</dbReference>
<proteinExistence type="predicted"/>
<evidence type="ECO:0000256" key="7">
    <source>
        <dbReference type="PROSITE-ProRule" id="PRU01161"/>
    </source>
</evidence>